<gene>
    <name evidence="2" type="ORF">ENL07_06185</name>
</gene>
<protein>
    <submittedName>
        <fullName evidence="2">Nucleoside deaminase</fullName>
    </submittedName>
</protein>
<dbReference type="InterPro" id="IPR002125">
    <property type="entry name" value="CMP_dCMP_dom"/>
</dbReference>
<comment type="caution">
    <text evidence="2">The sequence shown here is derived from an EMBL/GenBank/DDBJ whole genome shotgun (WGS) entry which is preliminary data.</text>
</comment>
<dbReference type="InterPro" id="IPR016193">
    <property type="entry name" value="Cytidine_deaminase-like"/>
</dbReference>
<evidence type="ECO:0000259" key="1">
    <source>
        <dbReference type="PROSITE" id="PS51747"/>
    </source>
</evidence>
<dbReference type="EMBL" id="DRSQ01000130">
    <property type="protein sequence ID" value="HHE32207.1"/>
    <property type="molecule type" value="Genomic_DNA"/>
</dbReference>
<proteinExistence type="predicted"/>
<sequence length="202" mass="22394">MSKQPDQITFSLPEWLAEYAGNYRTSIVLEEWMRFVIGAARKNIEECTGGPFAAAVFERETGKLVSLGVNLVVSRQSSVLHTEMVAIILAQQQLGTYDLGGTDMPAHELLSSAEPCAMCFGALPWSGVRYVVTGALSEDGRLIGFDEGAKPENWIQELESRGIEVRTSVERDQAREVLLLYQQTGGHIVQHEGELTLTFRLY</sequence>
<reference evidence="2" key="1">
    <citation type="journal article" date="2020" name="mSystems">
        <title>Genome- and Community-Level Interaction Insights into Carbon Utilization and Element Cycling Functions of Hydrothermarchaeota in Hydrothermal Sediment.</title>
        <authorList>
            <person name="Zhou Z."/>
            <person name="Liu Y."/>
            <person name="Xu W."/>
            <person name="Pan J."/>
            <person name="Luo Z.H."/>
            <person name="Li M."/>
        </authorList>
    </citation>
    <scope>NUCLEOTIDE SEQUENCE [LARGE SCALE GENOMIC DNA]</scope>
    <source>
        <strain evidence="2">HyVt-633</strain>
    </source>
</reference>
<dbReference type="Pfam" id="PF00383">
    <property type="entry name" value="dCMP_cyt_deam_1"/>
    <property type="match status" value="1"/>
</dbReference>
<dbReference type="PANTHER" id="PTHR11079">
    <property type="entry name" value="CYTOSINE DEAMINASE FAMILY MEMBER"/>
    <property type="match status" value="1"/>
</dbReference>
<dbReference type="CDD" id="cd01285">
    <property type="entry name" value="nucleoside_deaminase"/>
    <property type="match status" value="1"/>
</dbReference>
<dbReference type="GO" id="GO:0047974">
    <property type="term" value="F:guanosine deaminase activity"/>
    <property type="evidence" value="ECO:0007669"/>
    <property type="project" value="TreeGrafter"/>
</dbReference>
<feature type="domain" description="CMP/dCMP-type deaminase" evidence="1">
    <location>
        <begin position="27"/>
        <end position="145"/>
    </location>
</feature>
<organism evidence="2">
    <name type="scientific">Chlorobaculum parvum</name>
    <dbReference type="NCBI Taxonomy" id="274539"/>
    <lineage>
        <taxon>Bacteria</taxon>
        <taxon>Pseudomonadati</taxon>
        <taxon>Chlorobiota</taxon>
        <taxon>Chlorobiia</taxon>
        <taxon>Chlorobiales</taxon>
        <taxon>Chlorobiaceae</taxon>
        <taxon>Chlorobaculum</taxon>
    </lineage>
</organism>
<dbReference type="SUPFAM" id="SSF53927">
    <property type="entry name" value="Cytidine deaminase-like"/>
    <property type="match status" value="1"/>
</dbReference>
<name>A0A7C5HSK7_9CHLB</name>
<dbReference type="Proteomes" id="UP000886058">
    <property type="component" value="Unassembled WGS sequence"/>
</dbReference>
<dbReference type="PANTHER" id="PTHR11079:SF161">
    <property type="entry name" value="CMP_DCMP-TYPE DEAMINASE DOMAIN-CONTAINING PROTEIN"/>
    <property type="match status" value="1"/>
</dbReference>
<dbReference type="GO" id="GO:0006152">
    <property type="term" value="P:purine nucleoside catabolic process"/>
    <property type="evidence" value="ECO:0007669"/>
    <property type="project" value="TreeGrafter"/>
</dbReference>
<evidence type="ECO:0000313" key="2">
    <source>
        <dbReference type="EMBL" id="HHE32207.1"/>
    </source>
</evidence>
<dbReference type="PROSITE" id="PS51747">
    <property type="entry name" value="CYT_DCMP_DEAMINASES_2"/>
    <property type="match status" value="1"/>
</dbReference>
<accession>A0A7C5HSK7</accession>
<dbReference type="Gene3D" id="3.40.140.10">
    <property type="entry name" value="Cytidine Deaminase, domain 2"/>
    <property type="match status" value="1"/>
</dbReference>
<dbReference type="AlphaFoldDB" id="A0A7C5HSK7"/>